<evidence type="ECO:0000313" key="5">
    <source>
        <dbReference type="RefSeq" id="XP_036360714.1"/>
    </source>
</evidence>
<evidence type="ECO:0000256" key="1">
    <source>
        <dbReference type="SAM" id="MobiDB-lite"/>
    </source>
</evidence>
<dbReference type="RefSeq" id="XP_036360715.1">
    <property type="nucleotide sequence ID" value="XM_036504822.1"/>
</dbReference>
<sequence>MPTKYFIQNKRKSLDQDFFAECMQNDQKRQCLGLLNYDRGCEWKQEESVAEINPASDMEETMEEGEVSNGCGMMQLENSSNGFSNNNNNNNNSSIVNENNNNTFHHQQLQQQQTLLHVMKLHSSRTLNTMSRIQILNQRNRTKYSLRVHHLQHQLIIRNLIPL</sequence>
<proteinExistence type="predicted"/>
<feature type="region of interest" description="Disordered" evidence="1">
    <location>
        <begin position="80"/>
        <end position="100"/>
    </location>
</feature>
<keyword evidence="2" id="KW-1185">Reference proteome</keyword>
<dbReference type="RefSeq" id="XP_029639177.1">
    <property type="nucleotide sequence ID" value="XM_029783317.2"/>
</dbReference>
<dbReference type="Proteomes" id="UP000515154">
    <property type="component" value="Linkage group LG7"/>
</dbReference>
<dbReference type="KEGG" id="osn:115214209"/>
<evidence type="ECO:0000313" key="4">
    <source>
        <dbReference type="RefSeq" id="XP_029639178.1"/>
    </source>
</evidence>
<dbReference type="AlphaFoldDB" id="A0A6P7SL70"/>
<evidence type="ECO:0000313" key="6">
    <source>
        <dbReference type="RefSeq" id="XP_036360715.1"/>
    </source>
</evidence>
<accession>A0A6P7SL70</accession>
<protein>
    <submittedName>
        <fullName evidence="3 4">Uncharacterized protein DDB_G0289975-like isoform X1</fullName>
    </submittedName>
</protein>
<evidence type="ECO:0000313" key="3">
    <source>
        <dbReference type="RefSeq" id="XP_029639177.1"/>
    </source>
</evidence>
<reference evidence="3 4" key="1">
    <citation type="submission" date="2025-08" db="UniProtKB">
        <authorList>
            <consortium name="RefSeq"/>
        </authorList>
    </citation>
    <scope>IDENTIFICATION</scope>
</reference>
<name>A0A6P7SL70_9MOLL</name>
<organism evidence="2 3">
    <name type="scientific">Octopus sinensis</name>
    <name type="common">East Asian common octopus</name>
    <dbReference type="NCBI Taxonomy" id="2607531"/>
    <lineage>
        <taxon>Eukaryota</taxon>
        <taxon>Metazoa</taxon>
        <taxon>Spiralia</taxon>
        <taxon>Lophotrochozoa</taxon>
        <taxon>Mollusca</taxon>
        <taxon>Cephalopoda</taxon>
        <taxon>Coleoidea</taxon>
        <taxon>Octopodiformes</taxon>
        <taxon>Octopoda</taxon>
        <taxon>Incirrata</taxon>
        <taxon>Octopodidae</taxon>
        <taxon>Octopus</taxon>
    </lineage>
</organism>
<evidence type="ECO:0000313" key="2">
    <source>
        <dbReference type="Proteomes" id="UP000515154"/>
    </source>
</evidence>
<dbReference type="RefSeq" id="XP_036360714.1">
    <property type="nucleotide sequence ID" value="XM_036504821.1"/>
</dbReference>
<dbReference type="RefSeq" id="XP_029639178.1">
    <property type="nucleotide sequence ID" value="XM_029783318.2"/>
</dbReference>
<gene>
    <name evidence="3 4 5 6" type="primary">LOC115214209</name>
</gene>